<feature type="region of interest" description="Disordered" evidence="2">
    <location>
        <begin position="423"/>
        <end position="669"/>
    </location>
</feature>
<feature type="compositionally biased region" description="Polar residues" evidence="2">
    <location>
        <begin position="32"/>
        <end position="44"/>
    </location>
</feature>
<dbReference type="Proteomes" id="UP001050691">
    <property type="component" value="Unassembled WGS sequence"/>
</dbReference>
<sequence length="1375" mass="151595">MKHQAHQATGQSSSQEEKDREVEELDALDTPRQGSFESTEQSYLDITDPIEKDRSSRPIVSVPHTPRASPVKTPPKPEDDRTPADVLPIPAQSTSNAPKRVQWAPKNQIEHFERVPLEEESEEEWKDIVGRLRELDEHGADPAPLARLQRALEAYVHPSGHRRARNRGADEPQLPIHIAQSKPAPRSKNTRRLINRSGSGVNSPISQTQERSHAEASRQHLSMYRDLQGKGKRISGLESDREDDRETLTDLELDSSADTQHNLPQQRRRLFETHYDLGHSQLSSIPEAKPGMPPSFRIKEWARKAQEQGYGQLSEKWMEDGMVGEQGEQDKRWWEDRAKGLVRKYSTRRRPSIPEASVSPHENLQPNTKKSEAELIHDNPPSHPDDVDLEKGQPSASLIEPLPLGRQNGVLGTLLTLYGNPAFNDTTSSLGSTTTGDESTGTTDMENISDGDESGEEEEGNSPAESNTKEDVADGGNEQETEKPIRGRGQSLLKPIIEQVKKEPARTRRQTGLQPIVDRAEASEEPGRDRSQSLQPIIDQVKKEPARTRRQTGLQPIVNRAVGLEESARDRSQTLQPTIDQVKKQPARTRRQTGLQPIVDRVAEEPARSRRLTGLPPVADQATDKPVRGRRLTGLPRVDTLEHPPQRDEESPFDEDEMPSREAMSPYGRLKQTLSAPSSTLRLPFSGHVPLPLPRIPPSIAQLTPAVTSTPKPSRSSGGVIAALITTSNNLAGAATPTANTIAPDLSRQGYTLSRLFEIEFARLTPSYRYEFSTSQRPPTARTASEDPRLQAPLYPDFSAEERLEGSPSADEREQVSSREEINETDATDATLISPTPNAERSLVEHPPRPSLQKMKHSSFVNWLPHVLSRSGSRTPSVAGDRERADSLSGYTSSQISLSGTDQEVLAHKIEKRLHKHAKKERKRRQAQIYITRHIAEVMQRQEFIMKFARAHMMFAGPGHRLQSQLQVTARVLDLQISTVHLPNVLWLSFDDESTSTSNVKFIQQSSSLDLEKLSVMHELFWKVIHDELSVSSASAALDLLMCSPQRYRRGELILFGGLASSAICTLSFSGSFADALISFPLGCLLVITQIFSSRNELYSNVFEITIATVLSFLSAALASSGKFCYAALASSSVVLILPGFFVLSGSLELASKQIVSGAGFGIAIGAQFFTRITHLQIVGPDDSLCNAAHEPGASWWDRKPSLWWAFLTVPLYSLALSLRNQGPIWRREMPVLLSLIALQLVTLLISCGGWAANHWAGVAFHGRPDIQSAIGAFAVGVTANLYARFFYGNAYVVMITGILFQLPSGLANGGLLKFAAADNSANGGPNFSSYQAGFQVAIQLIVVAIGLTVGLFTSVVVVHPLGGSKRRMGALFSL</sequence>
<feature type="compositionally biased region" description="Basic and acidic residues" evidence="2">
    <location>
        <begin position="800"/>
        <end position="822"/>
    </location>
</feature>
<protein>
    <recommendedName>
        <fullName evidence="4">Threonine/serine exporter-like N-terminal domain-containing protein</fullName>
    </recommendedName>
</protein>
<reference evidence="5" key="1">
    <citation type="submission" date="2021-10" db="EMBL/GenBank/DDBJ databases">
        <title>De novo Genome Assembly of Clathrus columnatus (Basidiomycota, Fungi) Using Illumina and Nanopore Sequence Data.</title>
        <authorList>
            <person name="Ogiso-Tanaka E."/>
            <person name="Itagaki H."/>
            <person name="Hosoya T."/>
            <person name="Hosaka K."/>
        </authorList>
    </citation>
    <scope>NUCLEOTIDE SEQUENCE</scope>
    <source>
        <strain evidence="5">MO-923</strain>
    </source>
</reference>
<feature type="compositionally biased region" description="Basic and acidic residues" evidence="2">
    <location>
        <begin position="518"/>
        <end position="531"/>
    </location>
</feature>
<feature type="compositionally biased region" description="Acidic residues" evidence="2">
    <location>
        <begin position="447"/>
        <end position="460"/>
    </location>
</feature>
<keyword evidence="3" id="KW-0472">Membrane</keyword>
<feature type="region of interest" description="Disordered" evidence="2">
    <location>
        <begin position="771"/>
        <end position="852"/>
    </location>
</feature>
<feature type="transmembrane region" description="Helical" evidence="3">
    <location>
        <begin position="1337"/>
        <end position="1359"/>
    </location>
</feature>
<feature type="transmembrane region" description="Helical" evidence="3">
    <location>
        <begin position="1267"/>
        <end position="1284"/>
    </location>
</feature>
<dbReference type="EMBL" id="BPWL01000008">
    <property type="protein sequence ID" value="GJJ13485.1"/>
    <property type="molecule type" value="Genomic_DNA"/>
</dbReference>
<dbReference type="InterPro" id="IPR051361">
    <property type="entry name" value="ThrE/Ser_Exporter"/>
</dbReference>
<feature type="transmembrane region" description="Helical" evidence="3">
    <location>
        <begin position="1231"/>
        <end position="1252"/>
    </location>
</feature>
<feature type="region of interest" description="Disordered" evidence="2">
    <location>
        <begin position="1"/>
        <end position="105"/>
    </location>
</feature>
<feature type="region of interest" description="Disordered" evidence="2">
    <location>
        <begin position="345"/>
        <end position="404"/>
    </location>
</feature>
<feature type="transmembrane region" description="Helical" evidence="3">
    <location>
        <begin position="1291"/>
        <end position="1317"/>
    </location>
</feature>
<feature type="compositionally biased region" description="Polar residues" evidence="2">
    <location>
        <begin position="1"/>
        <end position="14"/>
    </location>
</feature>
<feature type="region of interest" description="Disordered" evidence="2">
    <location>
        <begin position="870"/>
        <end position="895"/>
    </location>
</feature>
<name>A0AAV5AGK7_9AGAM</name>
<evidence type="ECO:0000259" key="4">
    <source>
        <dbReference type="Pfam" id="PF06738"/>
    </source>
</evidence>
<feature type="transmembrane region" description="Helical" evidence="3">
    <location>
        <begin position="1076"/>
        <end position="1092"/>
    </location>
</feature>
<dbReference type="Pfam" id="PF06738">
    <property type="entry name" value="ThrE"/>
    <property type="match status" value="1"/>
</dbReference>
<evidence type="ECO:0000256" key="3">
    <source>
        <dbReference type="SAM" id="Phobius"/>
    </source>
</evidence>
<keyword evidence="3" id="KW-1133">Transmembrane helix</keyword>
<organism evidence="5 6">
    <name type="scientific">Clathrus columnatus</name>
    <dbReference type="NCBI Taxonomy" id="1419009"/>
    <lineage>
        <taxon>Eukaryota</taxon>
        <taxon>Fungi</taxon>
        <taxon>Dikarya</taxon>
        <taxon>Basidiomycota</taxon>
        <taxon>Agaricomycotina</taxon>
        <taxon>Agaricomycetes</taxon>
        <taxon>Phallomycetidae</taxon>
        <taxon>Phallales</taxon>
        <taxon>Clathraceae</taxon>
        <taxon>Clathrus</taxon>
    </lineage>
</organism>
<proteinExistence type="inferred from homology"/>
<evidence type="ECO:0000256" key="1">
    <source>
        <dbReference type="ARBA" id="ARBA00034125"/>
    </source>
</evidence>
<dbReference type="PANTHER" id="PTHR31082">
    <property type="entry name" value="PHEROMONE-REGULATED MEMBRANE PROTEIN 10"/>
    <property type="match status" value="1"/>
</dbReference>
<feature type="transmembrane region" description="Helical" evidence="3">
    <location>
        <begin position="1124"/>
        <end position="1144"/>
    </location>
</feature>
<feature type="compositionally biased region" description="Low complexity" evidence="2">
    <location>
        <begin position="425"/>
        <end position="446"/>
    </location>
</feature>
<feature type="compositionally biased region" description="Basic and acidic residues" evidence="2">
    <location>
        <begin position="639"/>
        <end position="650"/>
    </location>
</feature>
<feature type="region of interest" description="Disordered" evidence="2">
    <location>
        <begin position="154"/>
        <end position="261"/>
    </location>
</feature>
<dbReference type="GO" id="GO:0022857">
    <property type="term" value="F:transmembrane transporter activity"/>
    <property type="evidence" value="ECO:0007669"/>
    <property type="project" value="InterPro"/>
</dbReference>
<dbReference type="InterPro" id="IPR010619">
    <property type="entry name" value="ThrE-like_N"/>
</dbReference>
<feature type="compositionally biased region" description="Polar residues" evidence="2">
    <location>
        <begin position="196"/>
        <end position="209"/>
    </location>
</feature>
<feature type="transmembrane region" description="Helical" evidence="3">
    <location>
        <begin position="1098"/>
        <end position="1117"/>
    </location>
</feature>
<dbReference type="PANTHER" id="PTHR31082:SF4">
    <property type="entry name" value="PHEROMONE-REGULATED MEMBRANE PROTEIN 10"/>
    <property type="match status" value="1"/>
</dbReference>
<keyword evidence="3" id="KW-0812">Transmembrane</keyword>
<comment type="similarity">
    <text evidence="1">Belongs to the ThrE exporter (TC 2.A.79) family.</text>
</comment>
<keyword evidence="6" id="KW-1185">Reference proteome</keyword>
<evidence type="ECO:0000313" key="6">
    <source>
        <dbReference type="Proteomes" id="UP001050691"/>
    </source>
</evidence>
<evidence type="ECO:0000256" key="2">
    <source>
        <dbReference type="SAM" id="MobiDB-lite"/>
    </source>
</evidence>
<comment type="caution">
    <text evidence="5">The sequence shown here is derived from an EMBL/GenBank/DDBJ whole genome shotgun (WGS) entry which is preliminary data.</text>
</comment>
<gene>
    <name evidence="5" type="ORF">Clacol_007739</name>
</gene>
<feature type="domain" description="Threonine/serine exporter-like N-terminal" evidence="4">
    <location>
        <begin position="943"/>
        <end position="1159"/>
    </location>
</feature>
<accession>A0AAV5AGK7</accession>
<evidence type="ECO:0000313" key="5">
    <source>
        <dbReference type="EMBL" id="GJJ13485.1"/>
    </source>
</evidence>
<feature type="compositionally biased region" description="Basic and acidic residues" evidence="2">
    <location>
        <begin position="238"/>
        <end position="248"/>
    </location>
</feature>
<feature type="transmembrane region" description="Helical" evidence="3">
    <location>
        <begin position="1202"/>
        <end position="1219"/>
    </location>
</feature>